<protein>
    <submittedName>
        <fullName evidence="2">Uncharacterized protein</fullName>
    </submittedName>
</protein>
<evidence type="ECO:0000313" key="3">
    <source>
        <dbReference type="Proteomes" id="UP001501866"/>
    </source>
</evidence>
<evidence type="ECO:0000313" key="2">
    <source>
        <dbReference type="EMBL" id="GAA3205292.1"/>
    </source>
</evidence>
<dbReference type="EMBL" id="BAAAUH010000090">
    <property type="protein sequence ID" value="GAA3205292.1"/>
    <property type="molecule type" value="Genomic_DNA"/>
</dbReference>
<feature type="compositionally biased region" description="Basic residues" evidence="1">
    <location>
        <begin position="36"/>
        <end position="54"/>
    </location>
</feature>
<accession>A0ABP6Q6D6</accession>
<dbReference type="Proteomes" id="UP001501866">
    <property type="component" value="Unassembled WGS sequence"/>
</dbReference>
<sequence>MQSAAEKMGIAQTSVWITTGTWVGAATQRVDPFNRTRPHQARRRPRPRPHRRRSGPTPTPRMLRPTPAALLQHGLAAL</sequence>
<reference evidence="3" key="1">
    <citation type="journal article" date="2019" name="Int. J. Syst. Evol. Microbiol.">
        <title>The Global Catalogue of Microorganisms (GCM) 10K type strain sequencing project: providing services to taxonomists for standard genome sequencing and annotation.</title>
        <authorList>
            <consortium name="The Broad Institute Genomics Platform"/>
            <consortium name="The Broad Institute Genome Sequencing Center for Infectious Disease"/>
            <person name="Wu L."/>
            <person name="Ma J."/>
        </authorList>
    </citation>
    <scope>NUCLEOTIDE SEQUENCE [LARGE SCALE GENOMIC DNA]</scope>
    <source>
        <strain evidence="3">JCM 9095</strain>
    </source>
</reference>
<feature type="region of interest" description="Disordered" evidence="1">
    <location>
        <begin position="26"/>
        <end position="67"/>
    </location>
</feature>
<name>A0ABP6Q6D6_9ACTN</name>
<comment type="caution">
    <text evidence="2">The sequence shown here is derived from an EMBL/GenBank/DDBJ whole genome shotgun (WGS) entry which is preliminary data.</text>
</comment>
<gene>
    <name evidence="2" type="ORF">GCM10010451_64830</name>
</gene>
<evidence type="ECO:0000256" key="1">
    <source>
        <dbReference type="SAM" id="MobiDB-lite"/>
    </source>
</evidence>
<proteinExistence type="predicted"/>
<keyword evidence="3" id="KW-1185">Reference proteome</keyword>
<organism evidence="2 3">
    <name type="scientific">Streptomyces virens</name>
    <dbReference type="NCBI Taxonomy" id="285572"/>
    <lineage>
        <taxon>Bacteria</taxon>
        <taxon>Bacillati</taxon>
        <taxon>Actinomycetota</taxon>
        <taxon>Actinomycetes</taxon>
        <taxon>Kitasatosporales</taxon>
        <taxon>Streptomycetaceae</taxon>
        <taxon>Streptomyces</taxon>
    </lineage>
</organism>